<evidence type="ECO:0000256" key="1">
    <source>
        <dbReference type="SAM" id="MobiDB-lite"/>
    </source>
</evidence>
<reference evidence="2 3" key="1">
    <citation type="journal article" date="2019" name="Int. J. Syst. Evol. Microbiol.">
        <title>The Global Catalogue of Microorganisms (GCM) 10K type strain sequencing project: providing services to taxonomists for standard genome sequencing and annotation.</title>
        <authorList>
            <consortium name="The Broad Institute Genomics Platform"/>
            <consortium name="The Broad Institute Genome Sequencing Center for Infectious Disease"/>
            <person name="Wu L."/>
            <person name="Ma J."/>
        </authorList>
    </citation>
    <scope>NUCLEOTIDE SEQUENCE [LARGE SCALE GENOMIC DNA]</scope>
    <source>
        <strain evidence="2 3">JCM 16227</strain>
    </source>
</reference>
<evidence type="ECO:0000313" key="2">
    <source>
        <dbReference type="EMBL" id="GAA2386925.1"/>
    </source>
</evidence>
<dbReference type="Proteomes" id="UP001501170">
    <property type="component" value="Unassembled WGS sequence"/>
</dbReference>
<keyword evidence="3" id="KW-1185">Reference proteome</keyword>
<dbReference type="EMBL" id="BAAARB010000017">
    <property type="protein sequence ID" value="GAA2386925.1"/>
    <property type="molecule type" value="Genomic_DNA"/>
</dbReference>
<name>A0ABN3HTY3_9ACTN</name>
<evidence type="ECO:0000313" key="3">
    <source>
        <dbReference type="Proteomes" id="UP001501170"/>
    </source>
</evidence>
<protein>
    <submittedName>
        <fullName evidence="2">Uncharacterized protein</fullName>
    </submittedName>
</protein>
<sequence length="252" mass="27990">MCFTIGMDHAQMAARETLNIVADTCERSGLVNTWRALVQDVYASNLDRYEPDELGDTVMSFGIQCYENLKTRALRRFRHDDLEAADSHWNVEGLHVGTPGNVLTFNFAGARFVTMKVPFSEGRSPNWDRSGDWDQDSQVRSQLANENSDALQYQTHAAGASPLFPHPGSPGDVRSFMLLWAGESDAALTAGWLGVPILGDTPFIAHKQLWRDTEPDTRATQKSTPDRGPSFDERPAARPAVALKKQRRDGQA</sequence>
<comment type="caution">
    <text evidence="2">The sequence shown here is derived from an EMBL/GenBank/DDBJ whole genome shotgun (WGS) entry which is preliminary data.</text>
</comment>
<accession>A0ABN3HTY3</accession>
<organism evidence="2 3">
    <name type="scientific">Gordonia cholesterolivorans</name>
    <dbReference type="NCBI Taxonomy" id="559625"/>
    <lineage>
        <taxon>Bacteria</taxon>
        <taxon>Bacillati</taxon>
        <taxon>Actinomycetota</taxon>
        <taxon>Actinomycetes</taxon>
        <taxon>Mycobacteriales</taxon>
        <taxon>Gordoniaceae</taxon>
        <taxon>Gordonia</taxon>
    </lineage>
</organism>
<proteinExistence type="predicted"/>
<gene>
    <name evidence="2" type="ORF">GCM10009855_28790</name>
</gene>
<feature type="region of interest" description="Disordered" evidence="1">
    <location>
        <begin position="212"/>
        <end position="252"/>
    </location>
</feature>